<proteinExistence type="predicted"/>
<evidence type="ECO:0000313" key="2">
    <source>
        <dbReference type="Proteomes" id="UP001054252"/>
    </source>
</evidence>
<organism evidence="1 2">
    <name type="scientific">Rubroshorea leprosula</name>
    <dbReference type="NCBI Taxonomy" id="152421"/>
    <lineage>
        <taxon>Eukaryota</taxon>
        <taxon>Viridiplantae</taxon>
        <taxon>Streptophyta</taxon>
        <taxon>Embryophyta</taxon>
        <taxon>Tracheophyta</taxon>
        <taxon>Spermatophyta</taxon>
        <taxon>Magnoliopsida</taxon>
        <taxon>eudicotyledons</taxon>
        <taxon>Gunneridae</taxon>
        <taxon>Pentapetalae</taxon>
        <taxon>rosids</taxon>
        <taxon>malvids</taxon>
        <taxon>Malvales</taxon>
        <taxon>Dipterocarpaceae</taxon>
        <taxon>Rubroshorea</taxon>
    </lineage>
</organism>
<gene>
    <name evidence="1" type="ORF">SLEP1_g40383</name>
</gene>
<name>A0AAV5L3K1_9ROSI</name>
<dbReference type="AlphaFoldDB" id="A0AAV5L3K1"/>
<sequence>MLYNAMAMVAGKGRHGQGASLATNSTFADKMEFLGCT</sequence>
<evidence type="ECO:0000313" key="1">
    <source>
        <dbReference type="EMBL" id="GKV31712.1"/>
    </source>
</evidence>
<keyword evidence="2" id="KW-1185">Reference proteome</keyword>
<dbReference type="EMBL" id="BPVZ01000092">
    <property type="protein sequence ID" value="GKV31712.1"/>
    <property type="molecule type" value="Genomic_DNA"/>
</dbReference>
<accession>A0AAV5L3K1</accession>
<protein>
    <submittedName>
        <fullName evidence="1">Uncharacterized protein</fullName>
    </submittedName>
</protein>
<reference evidence="1 2" key="1">
    <citation type="journal article" date="2021" name="Commun. Biol.">
        <title>The genome of Shorea leprosula (Dipterocarpaceae) highlights the ecological relevance of drought in aseasonal tropical rainforests.</title>
        <authorList>
            <person name="Ng K.K.S."/>
            <person name="Kobayashi M.J."/>
            <person name="Fawcett J.A."/>
            <person name="Hatakeyama M."/>
            <person name="Paape T."/>
            <person name="Ng C.H."/>
            <person name="Ang C.C."/>
            <person name="Tnah L.H."/>
            <person name="Lee C.T."/>
            <person name="Nishiyama T."/>
            <person name="Sese J."/>
            <person name="O'Brien M.J."/>
            <person name="Copetti D."/>
            <person name="Mohd Noor M.I."/>
            <person name="Ong R.C."/>
            <person name="Putra M."/>
            <person name="Sireger I.Z."/>
            <person name="Indrioko S."/>
            <person name="Kosugi Y."/>
            <person name="Izuno A."/>
            <person name="Isagi Y."/>
            <person name="Lee S.L."/>
            <person name="Shimizu K.K."/>
        </authorList>
    </citation>
    <scope>NUCLEOTIDE SEQUENCE [LARGE SCALE GENOMIC DNA]</scope>
    <source>
        <strain evidence="1">214</strain>
    </source>
</reference>
<dbReference type="Proteomes" id="UP001054252">
    <property type="component" value="Unassembled WGS sequence"/>
</dbReference>
<comment type="caution">
    <text evidence="1">The sequence shown here is derived from an EMBL/GenBank/DDBJ whole genome shotgun (WGS) entry which is preliminary data.</text>
</comment>